<evidence type="ECO:0000259" key="1">
    <source>
        <dbReference type="Pfam" id="PF13409"/>
    </source>
</evidence>
<proteinExistence type="predicted"/>
<gene>
    <name evidence="3" type="ORF">CRHIZ90672A_00013012</name>
</gene>
<dbReference type="OrthoDB" id="4951845at2759"/>
<accession>A0A9N9YPK5</accession>
<keyword evidence="4" id="KW-1185">Reference proteome</keyword>
<protein>
    <recommendedName>
        <fullName evidence="5">GST N-terminal domain-containing protein</fullName>
    </recommendedName>
</protein>
<evidence type="ECO:0000259" key="2">
    <source>
        <dbReference type="Pfam" id="PF22041"/>
    </source>
</evidence>
<dbReference type="Gene3D" id="1.20.1050.10">
    <property type="match status" value="1"/>
</dbReference>
<dbReference type="InterPro" id="IPR004045">
    <property type="entry name" value="Glutathione_S-Trfase_N"/>
</dbReference>
<evidence type="ECO:0000313" key="3">
    <source>
        <dbReference type="EMBL" id="CAH0028930.1"/>
    </source>
</evidence>
<dbReference type="AlphaFoldDB" id="A0A9N9YPK5"/>
<name>A0A9N9YPK5_9HYPO</name>
<dbReference type="Gene3D" id="3.40.30.10">
    <property type="entry name" value="Glutaredoxin"/>
    <property type="match status" value="1"/>
</dbReference>
<feature type="domain" description="Glutathione S-transferase UstS-like C-terminal" evidence="2">
    <location>
        <begin position="116"/>
        <end position="222"/>
    </location>
</feature>
<dbReference type="InterPro" id="IPR054416">
    <property type="entry name" value="GST_UstS-like_C"/>
</dbReference>
<comment type="caution">
    <text evidence="3">The sequence shown here is derived from an EMBL/GenBank/DDBJ whole genome shotgun (WGS) entry which is preliminary data.</text>
</comment>
<dbReference type="SUPFAM" id="SSF52833">
    <property type="entry name" value="Thioredoxin-like"/>
    <property type="match status" value="1"/>
</dbReference>
<dbReference type="EMBL" id="CABFNQ020000737">
    <property type="protein sequence ID" value="CAH0028930.1"/>
    <property type="molecule type" value="Genomic_DNA"/>
</dbReference>
<feature type="domain" description="GST N-terminal" evidence="1">
    <location>
        <begin position="20"/>
        <end position="90"/>
    </location>
</feature>
<evidence type="ECO:0000313" key="4">
    <source>
        <dbReference type="Proteomes" id="UP000696573"/>
    </source>
</evidence>
<sequence>MVSGTFTLIDIPTKEPRKCWSLNPWKTRMLLNYKSINYQTEWVEYPHLQARLEPFVAPNIIGHKFSSPALELPDGKYLMDSYVIAEAIERSHPTPNLHLGNPLQQPLLDALDKLDVILEPVYKTRVPKVYLSEISKEYFHRTRSERLGMSLEQFEKENPQSLVFKKLAPIFGELNDLVKKNEGPYILGEEVSYADFILGGWLLFYKGMGDDVWDGLLESSGERKLYEGVVQALSPWTKRND</sequence>
<dbReference type="Pfam" id="PF22041">
    <property type="entry name" value="GST_C_7"/>
    <property type="match status" value="1"/>
</dbReference>
<dbReference type="SUPFAM" id="SSF47616">
    <property type="entry name" value="GST C-terminal domain-like"/>
    <property type="match status" value="1"/>
</dbReference>
<dbReference type="InterPro" id="IPR036282">
    <property type="entry name" value="Glutathione-S-Trfase_C_sf"/>
</dbReference>
<dbReference type="Proteomes" id="UP000696573">
    <property type="component" value="Unassembled WGS sequence"/>
</dbReference>
<evidence type="ECO:0008006" key="5">
    <source>
        <dbReference type="Google" id="ProtNLM"/>
    </source>
</evidence>
<dbReference type="Pfam" id="PF13409">
    <property type="entry name" value="GST_N_2"/>
    <property type="match status" value="1"/>
</dbReference>
<reference evidence="3" key="1">
    <citation type="submission" date="2021-10" db="EMBL/GenBank/DDBJ databases">
        <authorList>
            <person name="Piombo E."/>
        </authorList>
    </citation>
    <scope>NUCLEOTIDE SEQUENCE</scope>
</reference>
<dbReference type="InterPro" id="IPR036249">
    <property type="entry name" value="Thioredoxin-like_sf"/>
</dbReference>
<organism evidence="3 4">
    <name type="scientific">Clonostachys rhizophaga</name>
    <dbReference type="NCBI Taxonomy" id="160324"/>
    <lineage>
        <taxon>Eukaryota</taxon>
        <taxon>Fungi</taxon>
        <taxon>Dikarya</taxon>
        <taxon>Ascomycota</taxon>
        <taxon>Pezizomycotina</taxon>
        <taxon>Sordariomycetes</taxon>
        <taxon>Hypocreomycetidae</taxon>
        <taxon>Hypocreales</taxon>
        <taxon>Bionectriaceae</taxon>
        <taxon>Clonostachys</taxon>
    </lineage>
</organism>